<feature type="transmembrane region" description="Helical" evidence="1">
    <location>
        <begin position="245"/>
        <end position="277"/>
    </location>
</feature>
<dbReference type="EMBL" id="JBHSRF010000019">
    <property type="protein sequence ID" value="MFC6082686.1"/>
    <property type="molecule type" value="Genomic_DNA"/>
</dbReference>
<organism evidence="3 4">
    <name type="scientific">Sphaerisporangium aureirubrum</name>
    <dbReference type="NCBI Taxonomy" id="1544736"/>
    <lineage>
        <taxon>Bacteria</taxon>
        <taxon>Bacillati</taxon>
        <taxon>Actinomycetota</taxon>
        <taxon>Actinomycetes</taxon>
        <taxon>Streptosporangiales</taxon>
        <taxon>Streptosporangiaceae</taxon>
        <taxon>Sphaerisporangium</taxon>
    </lineage>
</organism>
<dbReference type="InterPro" id="IPR001173">
    <property type="entry name" value="Glyco_trans_2-like"/>
</dbReference>
<keyword evidence="1" id="KW-0812">Transmembrane</keyword>
<dbReference type="Gene3D" id="3.90.550.10">
    <property type="entry name" value="Spore Coat Polysaccharide Biosynthesis Protein SpsA, Chain A"/>
    <property type="match status" value="1"/>
</dbReference>
<reference evidence="4" key="1">
    <citation type="journal article" date="2019" name="Int. J. Syst. Evol. Microbiol.">
        <title>The Global Catalogue of Microorganisms (GCM) 10K type strain sequencing project: providing services to taxonomists for standard genome sequencing and annotation.</title>
        <authorList>
            <consortium name="The Broad Institute Genomics Platform"/>
            <consortium name="The Broad Institute Genome Sequencing Center for Infectious Disease"/>
            <person name="Wu L."/>
            <person name="Ma J."/>
        </authorList>
    </citation>
    <scope>NUCLEOTIDE SEQUENCE [LARGE SCALE GENOMIC DNA]</scope>
    <source>
        <strain evidence="4">JCM 30346</strain>
    </source>
</reference>
<dbReference type="RefSeq" id="WP_380753286.1">
    <property type="nucleotide sequence ID" value="NZ_JBHSRF010000019.1"/>
</dbReference>
<dbReference type="CDD" id="cd00761">
    <property type="entry name" value="Glyco_tranf_GTA_type"/>
    <property type="match status" value="1"/>
</dbReference>
<dbReference type="SUPFAM" id="SSF53448">
    <property type="entry name" value="Nucleotide-diphospho-sugar transferases"/>
    <property type="match status" value="1"/>
</dbReference>
<proteinExistence type="predicted"/>
<evidence type="ECO:0000259" key="2">
    <source>
        <dbReference type="Pfam" id="PF00535"/>
    </source>
</evidence>
<evidence type="ECO:0000256" key="1">
    <source>
        <dbReference type="SAM" id="Phobius"/>
    </source>
</evidence>
<protein>
    <submittedName>
        <fullName evidence="3">Glycosyltransferase family 2 protein</fullName>
    </submittedName>
</protein>
<accession>A0ABW1NI79</accession>
<name>A0ABW1NI79_9ACTN</name>
<dbReference type="PANTHER" id="PTHR43685">
    <property type="entry name" value="GLYCOSYLTRANSFERASE"/>
    <property type="match status" value="1"/>
</dbReference>
<comment type="caution">
    <text evidence="3">The sequence shown here is derived from an EMBL/GenBank/DDBJ whole genome shotgun (WGS) entry which is preliminary data.</text>
</comment>
<dbReference type="Proteomes" id="UP001596137">
    <property type="component" value="Unassembled WGS sequence"/>
</dbReference>
<dbReference type="PANTHER" id="PTHR43685:SF2">
    <property type="entry name" value="GLYCOSYLTRANSFERASE 2-LIKE DOMAIN-CONTAINING PROTEIN"/>
    <property type="match status" value="1"/>
</dbReference>
<keyword evidence="1" id="KW-0472">Membrane</keyword>
<evidence type="ECO:0000313" key="4">
    <source>
        <dbReference type="Proteomes" id="UP001596137"/>
    </source>
</evidence>
<keyword evidence="4" id="KW-1185">Reference proteome</keyword>
<evidence type="ECO:0000313" key="3">
    <source>
        <dbReference type="EMBL" id="MFC6082686.1"/>
    </source>
</evidence>
<keyword evidence="1" id="KW-1133">Transmembrane helix</keyword>
<dbReference type="InterPro" id="IPR029044">
    <property type="entry name" value="Nucleotide-diphossugar_trans"/>
</dbReference>
<feature type="transmembrane region" description="Helical" evidence="1">
    <location>
        <begin position="297"/>
        <end position="322"/>
    </location>
</feature>
<gene>
    <name evidence="3" type="ORF">ACFP1K_16070</name>
</gene>
<dbReference type="InterPro" id="IPR050834">
    <property type="entry name" value="Glycosyltransf_2"/>
</dbReference>
<feature type="domain" description="Glycosyltransferase 2-like" evidence="2">
    <location>
        <begin position="8"/>
        <end position="163"/>
    </location>
</feature>
<dbReference type="Pfam" id="PF00535">
    <property type="entry name" value="Glycos_transf_2"/>
    <property type="match status" value="1"/>
</dbReference>
<sequence length="339" mass="35768">MRQELTVSVVIPCYNAARTIGSCLAAVLAQTYPIREVIVVDDAGTDESGAIAARTPCTVMRRARNGGVSAARNTGVRASGGDVVFFVDADVALAPDAVANAVAILGRDPGVACVHGSYDLEPLIDDGPVEHYQLIHAAAWRGRLQGEVRTAVFALAAIRRDVLLETGGFDENLRDCEDVEFSGRLPARHRIVLTGTVTGRHDDEATLTGLLAEQWRRSVPLAGMALAARRRGAAGLERAHPPLGVVAAGMVVATLPLGLLGAPWLAVPAAFAVLFGFADPRLPGFVRRARGPAFVPYFMAVHFLVTVVLAAGLAVGVASAVLRGQTWNMTERSAREVGR</sequence>